<feature type="domain" description="HTH tetR-type" evidence="3">
    <location>
        <begin position="10"/>
        <end position="70"/>
    </location>
</feature>
<comment type="caution">
    <text evidence="4">The sequence shown here is derived from an EMBL/GenBank/DDBJ whole genome shotgun (WGS) entry which is preliminary data.</text>
</comment>
<evidence type="ECO:0000259" key="3">
    <source>
        <dbReference type="PROSITE" id="PS50977"/>
    </source>
</evidence>
<dbReference type="Gene3D" id="1.10.357.10">
    <property type="entry name" value="Tetracycline Repressor, domain 2"/>
    <property type="match status" value="1"/>
</dbReference>
<keyword evidence="1 2" id="KW-0238">DNA-binding</keyword>
<dbReference type="PROSITE" id="PS50977">
    <property type="entry name" value="HTH_TETR_2"/>
    <property type="match status" value="1"/>
</dbReference>
<gene>
    <name evidence="4" type="ORF">Cco03nite_50040</name>
</gene>
<reference evidence="4 5" key="1">
    <citation type="submission" date="2021-01" db="EMBL/GenBank/DDBJ databases">
        <title>Whole genome shotgun sequence of Catellatospora coxensis NBRC 107359.</title>
        <authorList>
            <person name="Komaki H."/>
            <person name="Tamura T."/>
        </authorList>
    </citation>
    <scope>NUCLEOTIDE SEQUENCE [LARGE SCALE GENOMIC DNA]</scope>
    <source>
        <strain evidence="4 5">NBRC 107359</strain>
    </source>
</reference>
<dbReference type="EMBL" id="BONI01000045">
    <property type="protein sequence ID" value="GIG08304.1"/>
    <property type="molecule type" value="Genomic_DNA"/>
</dbReference>
<dbReference type="PANTHER" id="PTHR30055:SF226">
    <property type="entry name" value="HTH-TYPE TRANSCRIPTIONAL REGULATOR PKSA"/>
    <property type="match status" value="1"/>
</dbReference>
<evidence type="ECO:0000256" key="1">
    <source>
        <dbReference type="ARBA" id="ARBA00023125"/>
    </source>
</evidence>
<dbReference type="InterPro" id="IPR050109">
    <property type="entry name" value="HTH-type_TetR-like_transc_reg"/>
</dbReference>
<dbReference type="InterPro" id="IPR001647">
    <property type="entry name" value="HTH_TetR"/>
</dbReference>
<keyword evidence="5" id="KW-1185">Reference proteome</keyword>
<dbReference type="InterPro" id="IPR009057">
    <property type="entry name" value="Homeodomain-like_sf"/>
</dbReference>
<sequence length="194" mass="20928">MAQRGSRPDRPARERVLEAALDLFAEQGVSGTSLQMIADRMGVTKAAVYHQFRTKEDIVFAVVGPALDRLLEIADAIDAEPDHQRRFTATLAGIIDLIITHRRLAAIVQFDPMVARLVRGHPAHASFERIRSLFTGPDPDGSTLVAAAMVSGGLIVAGVDPALVRLSDDELREHLFDTATRLLRPPPGPPSAAG</sequence>
<dbReference type="GO" id="GO:0003700">
    <property type="term" value="F:DNA-binding transcription factor activity"/>
    <property type="evidence" value="ECO:0007669"/>
    <property type="project" value="TreeGrafter"/>
</dbReference>
<dbReference type="GO" id="GO:0000976">
    <property type="term" value="F:transcription cis-regulatory region binding"/>
    <property type="evidence" value="ECO:0007669"/>
    <property type="project" value="TreeGrafter"/>
</dbReference>
<evidence type="ECO:0000313" key="5">
    <source>
        <dbReference type="Proteomes" id="UP000630887"/>
    </source>
</evidence>
<dbReference type="Pfam" id="PF00440">
    <property type="entry name" value="TetR_N"/>
    <property type="match status" value="1"/>
</dbReference>
<dbReference type="AlphaFoldDB" id="A0A8J3L3I0"/>
<accession>A0A8J3L3I0</accession>
<organism evidence="4 5">
    <name type="scientific">Catellatospora coxensis</name>
    <dbReference type="NCBI Taxonomy" id="310354"/>
    <lineage>
        <taxon>Bacteria</taxon>
        <taxon>Bacillati</taxon>
        <taxon>Actinomycetota</taxon>
        <taxon>Actinomycetes</taxon>
        <taxon>Micromonosporales</taxon>
        <taxon>Micromonosporaceae</taxon>
        <taxon>Catellatospora</taxon>
    </lineage>
</organism>
<proteinExistence type="predicted"/>
<dbReference type="SUPFAM" id="SSF46689">
    <property type="entry name" value="Homeodomain-like"/>
    <property type="match status" value="1"/>
</dbReference>
<feature type="DNA-binding region" description="H-T-H motif" evidence="2">
    <location>
        <begin position="33"/>
        <end position="52"/>
    </location>
</feature>
<name>A0A8J3L3I0_9ACTN</name>
<evidence type="ECO:0000313" key="4">
    <source>
        <dbReference type="EMBL" id="GIG08304.1"/>
    </source>
</evidence>
<dbReference type="Proteomes" id="UP000630887">
    <property type="component" value="Unassembled WGS sequence"/>
</dbReference>
<dbReference type="PANTHER" id="PTHR30055">
    <property type="entry name" value="HTH-TYPE TRANSCRIPTIONAL REGULATOR RUTR"/>
    <property type="match status" value="1"/>
</dbReference>
<dbReference type="PRINTS" id="PR00455">
    <property type="entry name" value="HTHTETR"/>
</dbReference>
<dbReference type="RefSeq" id="WP_203694615.1">
    <property type="nucleotide sequence ID" value="NZ_BAAALC010000002.1"/>
</dbReference>
<evidence type="ECO:0000256" key="2">
    <source>
        <dbReference type="PROSITE-ProRule" id="PRU00335"/>
    </source>
</evidence>
<protein>
    <submittedName>
        <fullName evidence="4">TetR family transcriptional regulator</fullName>
    </submittedName>
</protein>